<keyword evidence="2" id="KW-0418">Kinase</keyword>
<protein>
    <submittedName>
        <fullName evidence="2">Mitogen-activated protein kinase kinase kinase YODA-like</fullName>
    </submittedName>
</protein>
<feature type="region of interest" description="Disordered" evidence="1">
    <location>
        <begin position="125"/>
        <end position="160"/>
    </location>
</feature>
<evidence type="ECO:0000256" key="1">
    <source>
        <dbReference type="SAM" id="MobiDB-lite"/>
    </source>
</evidence>
<sequence>MFFSVYKSVYVYLLCSNGISHLLSVFPNTHLLLLPPDKNEGQVEEEEQELFWGWASPGSIHNKSRLGLKETGIDQLALHSVQLGYLKILKMGNTYPNNTKAGKQIRVQASVLQVYVGINNKGKAQNQEELLPSSSKLTNEKPDQISQESSNEQQLCASSSIRSTATNKQLTDVAFIKEHQNDAASLQQLTTDSFQNNQQLVALNNSKDLVKDTSPLLPTGEQKRYSQNAVFQLIKMTSPLISDWFLKPTAGHSAGIIPHNAAADSATIQQSTPKDCGRYRQSGPRPEPRLFRHPALEALTNSARTDSPHRIGRNEFRQLEAAAAACERRGRGGYALRAALEALTNSARTDSPRRIGRNEFRRLEAAATQGGDARRRRRRRV</sequence>
<dbReference type="Proteomes" id="UP000250235">
    <property type="component" value="Unassembled WGS sequence"/>
</dbReference>
<feature type="compositionally biased region" description="Polar residues" evidence="1">
    <location>
        <begin position="125"/>
        <end position="137"/>
    </location>
</feature>
<name>A0A2Z7D2S6_9LAMI</name>
<evidence type="ECO:0000313" key="2">
    <source>
        <dbReference type="EMBL" id="KZV53565.1"/>
    </source>
</evidence>
<evidence type="ECO:0000313" key="3">
    <source>
        <dbReference type="Proteomes" id="UP000250235"/>
    </source>
</evidence>
<accession>A0A2Z7D2S6</accession>
<dbReference type="AlphaFoldDB" id="A0A2Z7D2S6"/>
<proteinExistence type="predicted"/>
<reference evidence="2 3" key="1">
    <citation type="journal article" date="2015" name="Proc. Natl. Acad. Sci. U.S.A.">
        <title>The resurrection genome of Boea hygrometrica: A blueprint for survival of dehydration.</title>
        <authorList>
            <person name="Xiao L."/>
            <person name="Yang G."/>
            <person name="Zhang L."/>
            <person name="Yang X."/>
            <person name="Zhao S."/>
            <person name="Ji Z."/>
            <person name="Zhou Q."/>
            <person name="Hu M."/>
            <person name="Wang Y."/>
            <person name="Chen M."/>
            <person name="Xu Y."/>
            <person name="Jin H."/>
            <person name="Xiao X."/>
            <person name="Hu G."/>
            <person name="Bao F."/>
            <person name="Hu Y."/>
            <person name="Wan P."/>
            <person name="Li L."/>
            <person name="Deng X."/>
            <person name="Kuang T."/>
            <person name="Xiang C."/>
            <person name="Zhu J.K."/>
            <person name="Oliver M.J."/>
            <person name="He Y."/>
        </authorList>
    </citation>
    <scope>NUCLEOTIDE SEQUENCE [LARGE SCALE GENOMIC DNA]</scope>
    <source>
        <strain evidence="3">cv. XS01</strain>
    </source>
</reference>
<keyword evidence="2" id="KW-0808">Transferase</keyword>
<keyword evidence="3" id="KW-1185">Reference proteome</keyword>
<feature type="compositionally biased region" description="Polar residues" evidence="1">
    <location>
        <begin position="144"/>
        <end position="160"/>
    </location>
</feature>
<feature type="region of interest" description="Disordered" evidence="1">
    <location>
        <begin position="264"/>
        <end position="289"/>
    </location>
</feature>
<dbReference type="EMBL" id="KQ990178">
    <property type="protein sequence ID" value="KZV53565.1"/>
    <property type="molecule type" value="Genomic_DNA"/>
</dbReference>
<dbReference type="GO" id="GO:0016301">
    <property type="term" value="F:kinase activity"/>
    <property type="evidence" value="ECO:0007669"/>
    <property type="project" value="UniProtKB-KW"/>
</dbReference>
<gene>
    <name evidence="2" type="ORF">F511_41183</name>
</gene>
<organism evidence="2 3">
    <name type="scientific">Dorcoceras hygrometricum</name>
    <dbReference type="NCBI Taxonomy" id="472368"/>
    <lineage>
        <taxon>Eukaryota</taxon>
        <taxon>Viridiplantae</taxon>
        <taxon>Streptophyta</taxon>
        <taxon>Embryophyta</taxon>
        <taxon>Tracheophyta</taxon>
        <taxon>Spermatophyta</taxon>
        <taxon>Magnoliopsida</taxon>
        <taxon>eudicotyledons</taxon>
        <taxon>Gunneridae</taxon>
        <taxon>Pentapetalae</taxon>
        <taxon>asterids</taxon>
        <taxon>lamiids</taxon>
        <taxon>Lamiales</taxon>
        <taxon>Gesneriaceae</taxon>
        <taxon>Didymocarpoideae</taxon>
        <taxon>Trichosporeae</taxon>
        <taxon>Loxocarpinae</taxon>
        <taxon>Dorcoceras</taxon>
    </lineage>
</organism>